<keyword evidence="3" id="KW-1185">Reference proteome</keyword>
<proteinExistence type="predicted"/>
<evidence type="ECO:0000313" key="2">
    <source>
        <dbReference type="EMBL" id="GFZ08656.1"/>
    </source>
</evidence>
<comment type="caution">
    <text evidence="2">The sequence shown here is derived from an EMBL/GenBank/DDBJ whole genome shotgun (WGS) entry which is preliminary data.</text>
</comment>
<evidence type="ECO:0000256" key="1">
    <source>
        <dbReference type="SAM" id="MobiDB-lite"/>
    </source>
</evidence>
<name>A0A7J0GCW0_9ERIC</name>
<reference evidence="2 3" key="1">
    <citation type="submission" date="2019-07" db="EMBL/GenBank/DDBJ databases">
        <title>De Novo Assembly of kiwifruit Actinidia rufa.</title>
        <authorList>
            <person name="Sugita-Konishi S."/>
            <person name="Sato K."/>
            <person name="Mori E."/>
            <person name="Abe Y."/>
            <person name="Kisaki G."/>
            <person name="Hamano K."/>
            <person name="Suezawa K."/>
            <person name="Otani M."/>
            <person name="Fukuda T."/>
            <person name="Manabe T."/>
            <person name="Gomi K."/>
            <person name="Tabuchi M."/>
            <person name="Akimitsu K."/>
            <person name="Kataoka I."/>
        </authorList>
    </citation>
    <scope>NUCLEOTIDE SEQUENCE [LARGE SCALE GENOMIC DNA]</scope>
    <source>
        <strain evidence="3">cv. Fuchu</strain>
    </source>
</reference>
<dbReference type="Proteomes" id="UP000585474">
    <property type="component" value="Unassembled WGS sequence"/>
</dbReference>
<protein>
    <submittedName>
        <fullName evidence="2">Uncharacterized protein</fullName>
    </submittedName>
</protein>
<organism evidence="2 3">
    <name type="scientific">Actinidia rufa</name>
    <dbReference type="NCBI Taxonomy" id="165716"/>
    <lineage>
        <taxon>Eukaryota</taxon>
        <taxon>Viridiplantae</taxon>
        <taxon>Streptophyta</taxon>
        <taxon>Embryophyta</taxon>
        <taxon>Tracheophyta</taxon>
        <taxon>Spermatophyta</taxon>
        <taxon>Magnoliopsida</taxon>
        <taxon>eudicotyledons</taxon>
        <taxon>Gunneridae</taxon>
        <taxon>Pentapetalae</taxon>
        <taxon>asterids</taxon>
        <taxon>Ericales</taxon>
        <taxon>Actinidiaceae</taxon>
        <taxon>Actinidia</taxon>
    </lineage>
</organism>
<accession>A0A7J0GCW0</accession>
<feature type="region of interest" description="Disordered" evidence="1">
    <location>
        <begin position="1"/>
        <end position="22"/>
    </location>
</feature>
<feature type="compositionally biased region" description="Basic and acidic residues" evidence="1">
    <location>
        <begin position="180"/>
        <end position="196"/>
    </location>
</feature>
<dbReference type="AlphaFoldDB" id="A0A7J0GCW0"/>
<sequence>MPPKAKNLSDAFNPKKSKDVPIPTFQDLQKLGGKESSVGISTPTNTLELWNPKFVTVELGRQVTTTDSSWDHNNYLALAQAVMLPQDMADLATEDSMKASDLMTANEKLATSEKALGNERNSCSSAMVMPLIEVTVAQDQRDKALHDLVELQKTAALPEAVLLDLPEPYFPMKGGSANHFNEEKYANQPIEREAKD</sequence>
<feature type="region of interest" description="Disordered" evidence="1">
    <location>
        <begin position="176"/>
        <end position="196"/>
    </location>
</feature>
<dbReference type="EMBL" id="BJWL01000020">
    <property type="protein sequence ID" value="GFZ08656.1"/>
    <property type="molecule type" value="Genomic_DNA"/>
</dbReference>
<gene>
    <name evidence="2" type="ORF">Acr_20g0004640</name>
</gene>
<evidence type="ECO:0000313" key="3">
    <source>
        <dbReference type="Proteomes" id="UP000585474"/>
    </source>
</evidence>